<evidence type="ECO:0000313" key="19">
    <source>
        <dbReference type="Proteomes" id="UP000256601"/>
    </source>
</evidence>
<keyword evidence="13" id="KW-0539">Nucleus</keyword>
<dbReference type="OrthoDB" id="2443965at2759"/>
<dbReference type="Proteomes" id="UP000256601">
    <property type="component" value="Unassembled WGS sequence"/>
</dbReference>
<evidence type="ECO:0000256" key="5">
    <source>
        <dbReference type="ARBA" id="ARBA00022454"/>
    </source>
</evidence>
<dbReference type="VEuPathDB" id="FungiDB:YALI1_B22512g"/>
<protein>
    <recommendedName>
        <fullName evidence="16">DASH complex subunit DAD3</fullName>
    </recommendedName>
    <alternativeName>
        <fullName evidence="17">Outer kinetochore protein DAD3</fullName>
    </alternativeName>
</protein>
<keyword evidence="9" id="KW-0498">Mitosis</keyword>
<evidence type="ECO:0000313" key="18">
    <source>
        <dbReference type="EMBL" id="RDW24790.1"/>
    </source>
</evidence>
<evidence type="ECO:0000256" key="15">
    <source>
        <dbReference type="ARBA" id="ARBA00023328"/>
    </source>
</evidence>
<keyword evidence="5" id="KW-0158">Chromosome</keyword>
<sequence length="74" mass="8506">MPELSPTEEAILAEYERLDLNLRSLTDEIRVLTEGPSQVLSEQLSELQSKVYVIRTLIKSSVYNYAKMKGQEME</sequence>
<keyword evidence="12" id="KW-0206">Cytoskeleton</keyword>
<dbReference type="Pfam" id="PF08656">
    <property type="entry name" value="DASH_Dad3"/>
    <property type="match status" value="1"/>
</dbReference>
<evidence type="ECO:0000256" key="12">
    <source>
        <dbReference type="ARBA" id="ARBA00023212"/>
    </source>
</evidence>
<dbReference type="VEuPathDB" id="FungiDB:YALI0_B17303g"/>
<dbReference type="GO" id="GO:0042729">
    <property type="term" value="C:DASH complex"/>
    <property type="evidence" value="ECO:0007669"/>
    <property type="project" value="InterPro"/>
</dbReference>
<dbReference type="GO" id="GO:0072686">
    <property type="term" value="C:mitotic spindle"/>
    <property type="evidence" value="ECO:0007669"/>
    <property type="project" value="InterPro"/>
</dbReference>
<accession>A0A371C498</accession>
<evidence type="ECO:0000256" key="17">
    <source>
        <dbReference type="ARBA" id="ARBA00044305"/>
    </source>
</evidence>
<dbReference type="GO" id="GO:0051010">
    <property type="term" value="F:microtubule plus-end binding"/>
    <property type="evidence" value="ECO:0007669"/>
    <property type="project" value="TreeGrafter"/>
</dbReference>
<evidence type="ECO:0000256" key="8">
    <source>
        <dbReference type="ARBA" id="ARBA00022701"/>
    </source>
</evidence>
<keyword evidence="7" id="KW-0132">Cell division</keyword>
<evidence type="ECO:0000256" key="10">
    <source>
        <dbReference type="ARBA" id="ARBA00022829"/>
    </source>
</evidence>
<dbReference type="GO" id="GO:0051301">
    <property type="term" value="P:cell division"/>
    <property type="evidence" value="ECO:0007669"/>
    <property type="project" value="UniProtKB-KW"/>
</dbReference>
<dbReference type="GO" id="GO:0008608">
    <property type="term" value="P:attachment of spindle microtubules to kinetochore"/>
    <property type="evidence" value="ECO:0007669"/>
    <property type="project" value="InterPro"/>
</dbReference>
<evidence type="ECO:0000256" key="4">
    <source>
        <dbReference type="ARBA" id="ARBA00006277"/>
    </source>
</evidence>
<evidence type="ECO:0000256" key="16">
    <source>
        <dbReference type="ARBA" id="ARBA00044179"/>
    </source>
</evidence>
<dbReference type="PANTHER" id="PTHR28017:SF1">
    <property type="entry name" value="DASH COMPLEX SUBUNIT DAD3"/>
    <property type="match status" value="1"/>
</dbReference>
<comment type="similarity">
    <text evidence="4">Belongs to the DASH complex DAD3 family.</text>
</comment>
<keyword evidence="11" id="KW-0995">Kinetochore</keyword>
<reference evidence="18 19" key="1">
    <citation type="submission" date="2018-07" db="EMBL/GenBank/DDBJ databases">
        <title>Draft Genome Assemblies for Five Robust Yarrowia lipolytica Strains Exhibiting High Lipid Production and Pentose Sugar Utilization and Sugar Alcohol Secretion from Undetoxified Lignocellulosic Biomass Hydrolysates.</title>
        <authorList>
            <consortium name="DOE Joint Genome Institute"/>
            <person name="Walker C."/>
            <person name="Ryu S."/>
            <person name="Na H."/>
            <person name="Zane M."/>
            <person name="LaButti K."/>
            <person name="Lipzen A."/>
            <person name="Haridas S."/>
            <person name="Barry K."/>
            <person name="Grigoriev I.V."/>
            <person name="Quarterman J."/>
            <person name="Slininger P."/>
            <person name="Dien B."/>
            <person name="Trinh C.T."/>
        </authorList>
    </citation>
    <scope>NUCLEOTIDE SEQUENCE [LARGE SCALE GENOMIC DNA]</scope>
    <source>
        <strain evidence="18 19">YB392</strain>
    </source>
</reference>
<organism evidence="18 19">
    <name type="scientific">Yarrowia lipolytica</name>
    <name type="common">Candida lipolytica</name>
    <dbReference type="NCBI Taxonomy" id="4952"/>
    <lineage>
        <taxon>Eukaryota</taxon>
        <taxon>Fungi</taxon>
        <taxon>Dikarya</taxon>
        <taxon>Ascomycota</taxon>
        <taxon>Saccharomycotina</taxon>
        <taxon>Dipodascomycetes</taxon>
        <taxon>Dipodascales</taxon>
        <taxon>Dipodascales incertae sedis</taxon>
        <taxon>Yarrowia</taxon>
    </lineage>
</organism>
<keyword evidence="6" id="KW-0963">Cytoplasm</keyword>
<evidence type="ECO:0000256" key="14">
    <source>
        <dbReference type="ARBA" id="ARBA00023306"/>
    </source>
</evidence>
<name>A0A371C498_YARLL</name>
<evidence type="ECO:0000256" key="7">
    <source>
        <dbReference type="ARBA" id="ARBA00022618"/>
    </source>
</evidence>
<evidence type="ECO:0000256" key="11">
    <source>
        <dbReference type="ARBA" id="ARBA00022838"/>
    </source>
</evidence>
<comment type="subcellular location">
    <subcellularLocation>
        <location evidence="3">Chromosome</location>
        <location evidence="3">Centromere</location>
        <location evidence="3">Kinetochore</location>
    </subcellularLocation>
    <subcellularLocation>
        <location evidence="2">Cytoplasm</location>
        <location evidence="2">Cytoskeleton</location>
        <location evidence="2">Spindle</location>
    </subcellularLocation>
    <subcellularLocation>
        <location evidence="1">Nucleus</location>
    </subcellularLocation>
</comment>
<evidence type="ECO:0000256" key="2">
    <source>
        <dbReference type="ARBA" id="ARBA00004186"/>
    </source>
</evidence>
<dbReference type="PANTHER" id="PTHR28017">
    <property type="entry name" value="DASH COMPLEX SUBUNIT DAD3"/>
    <property type="match status" value="1"/>
</dbReference>
<keyword evidence="10" id="KW-0159">Chromosome partition</keyword>
<evidence type="ECO:0000256" key="9">
    <source>
        <dbReference type="ARBA" id="ARBA00022776"/>
    </source>
</evidence>
<evidence type="ECO:0000256" key="6">
    <source>
        <dbReference type="ARBA" id="ARBA00022490"/>
    </source>
</evidence>
<evidence type="ECO:0000256" key="1">
    <source>
        <dbReference type="ARBA" id="ARBA00004123"/>
    </source>
</evidence>
<dbReference type="GO" id="GO:0005874">
    <property type="term" value="C:microtubule"/>
    <property type="evidence" value="ECO:0007669"/>
    <property type="project" value="UniProtKB-KW"/>
</dbReference>
<gene>
    <name evidence="18" type="ORF">B0I71DRAFT_120999</name>
</gene>
<evidence type="ECO:0000256" key="3">
    <source>
        <dbReference type="ARBA" id="ARBA00004629"/>
    </source>
</evidence>
<evidence type="ECO:0000256" key="13">
    <source>
        <dbReference type="ARBA" id="ARBA00023242"/>
    </source>
</evidence>
<keyword evidence="15" id="KW-0137">Centromere</keyword>
<dbReference type="AlphaFoldDB" id="A0A371C498"/>
<keyword evidence="8" id="KW-0493">Microtubule</keyword>
<keyword evidence="14" id="KW-0131">Cell cycle</keyword>
<dbReference type="InterPro" id="IPR013965">
    <property type="entry name" value="DASH_Dad3"/>
</dbReference>
<dbReference type="EMBL" id="KZ859021">
    <property type="protein sequence ID" value="RDW24790.1"/>
    <property type="molecule type" value="Genomic_DNA"/>
</dbReference>
<proteinExistence type="inferred from homology"/>